<feature type="repeat" description="ANK" evidence="3">
    <location>
        <begin position="438"/>
        <end position="470"/>
    </location>
</feature>
<evidence type="ECO:0000313" key="6">
    <source>
        <dbReference type="Proteomes" id="UP000219286"/>
    </source>
</evidence>
<dbReference type="Pfam" id="PF12796">
    <property type="entry name" value="Ank_2"/>
    <property type="match status" value="3"/>
</dbReference>
<organism evidence="5 6">
    <name type="scientific">Trichoderma parareesei</name>
    <name type="common">Filamentous fungus</name>
    <dbReference type="NCBI Taxonomy" id="858221"/>
    <lineage>
        <taxon>Eukaryota</taxon>
        <taxon>Fungi</taxon>
        <taxon>Dikarya</taxon>
        <taxon>Ascomycota</taxon>
        <taxon>Pezizomycotina</taxon>
        <taxon>Sordariomycetes</taxon>
        <taxon>Hypocreomycetidae</taxon>
        <taxon>Hypocreales</taxon>
        <taxon>Hypocreaceae</taxon>
        <taxon>Trichoderma</taxon>
    </lineage>
</organism>
<dbReference type="InterPro" id="IPR002110">
    <property type="entry name" value="Ankyrin_rpt"/>
</dbReference>
<dbReference type="InterPro" id="IPR036770">
    <property type="entry name" value="Ankyrin_rpt-contain_sf"/>
</dbReference>
<dbReference type="PANTHER" id="PTHR24171">
    <property type="entry name" value="ANKYRIN REPEAT DOMAIN-CONTAINING PROTEIN 39-RELATED"/>
    <property type="match status" value="1"/>
</dbReference>
<dbReference type="Pfam" id="PF26640">
    <property type="entry name" value="DUF8212"/>
    <property type="match status" value="1"/>
</dbReference>
<protein>
    <recommendedName>
        <fullName evidence="4">DUF8212 domain-containing protein</fullName>
    </recommendedName>
</protein>
<feature type="repeat" description="ANK" evidence="3">
    <location>
        <begin position="602"/>
        <end position="634"/>
    </location>
</feature>
<feature type="repeat" description="ANK" evidence="3">
    <location>
        <begin position="369"/>
        <end position="401"/>
    </location>
</feature>
<dbReference type="PROSITE" id="PS50088">
    <property type="entry name" value="ANK_REPEAT"/>
    <property type="match status" value="10"/>
</dbReference>
<dbReference type="PROSITE" id="PS50297">
    <property type="entry name" value="ANK_REP_REGION"/>
    <property type="match status" value="8"/>
</dbReference>
<dbReference type="OrthoDB" id="20872at2759"/>
<sequence length="706" mass="78383">MYLWYFQADKCYAYLSDVYEQHDLEKSEWFTRGWTLQELLAPSEVYFVDAQWNDLGTRSELQETISKCTGIPFDVLSGEDDLESVSIAMRMSWAAKRRTQRLEDRAYCLMGIFGINMPLLYGEGERAFIRLQQEIMRISDDQSLFAWRSPDTRGGLLAASPEAFESSGDIVPFNHFNDPSEPSSISSRGIHLAVRFIGRGPGGLGLALLRCTSQGANEWPIAIYLVDHSRTMDTFERVMSNSLVPLNLKDFRFTQYPRRTLCICTGRMTPSRRRNSDAQQGGSISRRSLYSHEELNHLMGFTDQRVLLRAAATGSEDQIWLLLTRSDIDIEMKDDASRTALDHAVNGGHQFIVEMLLARGAHVNLPYRTSDVLLKTAIHRGDKGIVKLLLDHGAAVNLPPEVQNRDAPLLLAVNEGRDDIVQLLLHRGAKIDILTNPYSGTPLWVALENRFYGVVKVLLENGAGVDEQSALHNNMTPLMYALEHRFIDGYIELLLVKGANVEARNTSSETPLFVASRQGDAKAVKLLLNYGADIEAKTETGLTPLSQAAIWARHDVVNLLLDHGADIETEQAPLALAATKGYTRLVELLLRRGANIERKDSDGRTPLALAAFSGESAVARILLSKGAKIDSQDLDGRTPLALAAMCGKESVVELLLSQGADLNVKDSRRRTPLMLAAKGNHSYVVELLAVAQKRAQRANMSTHAPM</sequence>
<dbReference type="EMBL" id="LFMI01000571">
    <property type="protein sequence ID" value="OTA05080.1"/>
    <property type="molecule type" value="Genomic_DNA"/>
</dbReference>
<dbReference type="Gene3D" id="1.25.40.20">
    <property type="entry name" value="Ankyrin repeat-containing domain"/>
    <property type="match status" value="4"/>
</dbReference>
<name>A0A2H2ZPI9_TRIPA</name>
<feature type="repeat" description="ANK" evidence="3">
    <location>
        <begin position="635"/>
        <end position="667"/>
    </location>
</feature>
<dbReference type="InterPro" id="IPR058525">
    <property type="entry name" value="DUF8212"/>
</dbReference>
<evidence type="ECO:0000313" key="5">
    <source>
        <dbReference type="EMBL" id="OTA05080.1"/>
    </source>
</evidence>
<dbReference type="SMART" id="SM00248">
    <property type="entry name" value="ANK"/>
    <property type="match status" value="11"/>
</dbReference>
<keyword evidence="1" id="KW-0677">Repeat</keyword>
<proteinExistence type="predicted"/>
<dbReference type="Proteomes" id="UP000219286">
    <property type="component" value="Unassembled WGS sequence"/>
</dbReference>
<dbReference type="AlphaFoldDB" id="A0A2H2ZPI9"/>
<evidence type="ECO:0000256" key="2">
    <source>
        <dbReference type="ARBA" id="ARBA00023043"/>
    </source>
</evidence>
<feature type="repeat" description="ANK" evidence="3">
    <location>
        <begin position="507"/>
        <end position="539"/>
    </location>
</feature>
<feature type="repeat" description="ANK" evidence="3">
    <location>
        <begin position="473"/>
        <end position="506"/>
    </location>
</feature>
<feature type="repeat" description="ANK" evidence="3">
    <location>
        <begin position="540"/>
        <end position="572"/>
    </location>
</feature>
<gene>
    <name evidence="5" type="ORF">A9Z42_0057250</name>
</gene>
<dbReference type="PANTHER" id="PTHR24171:SF9">
    <property type="entry name" value="ANKYRIN REPEAT DOMAIN-CONTAINING PROTEIN 39"/>
    <property type="match status" value="1"/>
</dbReference>
<feature type="domain" description="DUF8212" evidence="4">
    <location>
        <begin position="126"/>
        <end position="149"/>
    </location>
</feature>
<dbReference type="PRINTS" id="PR01415">
    <property type="entry name" value="ANKYRIN"/>
</dbReference>
<dbReference type="Pfam" id="PF00023">
    <property type="entry name" value="Ank"/>
    <property type="match status" value="2"/>
</dbReference>
<reference evidence="5 6" key="1">
    <citation type="journal article" date="2015" name="Genome Announc.">
        <title>Genome sequence and annotation of Trichoderma parareesei, the ancestor of the cellulase producer Trichoderma reesei.</title>
        <authorList>
            <person name="Yang D."/>
            <person name="Pomraning K."/>
            <person name="Kopchinskiy A."/>
            <person name="Karimi Aghcheh R."/>
            <person name="Atanasova L."/>
            <person name="Chenthamara K."/>
            <person name="Baker S.E."/>
            <person name="Zhang R."/>
            <person name="Shen Q."/>
            <person name="Freitag M."/>
            <person name="Kubicek C.P."/>
            <person name="Druzhinina I.S."/>
        </authorList>
    </citation>
    <scope>NUCLEOTIDE SEQUENCE [LARGE SCALE GENOMIC DNA]</scope>
    <source>
        <strain evidence="5 6">CBS 125925</strain>
    </source>
</reference>
<keyword evidence="2 3" id="KW-0040">ANK repeat</keyword>
<evidence type="ECO:0000256" key="1">
    <source>
        <dbReference type="ARBA" id="ARBA00022737"/>
    </source>
</evidence>
<evidence type="ECO:0000256" key="3">
    <source>
        <dbReference type="PROSITE-ProRule" id="PRU00023"/>
    </source>
</evidence>
<comment type="caution">
    <text evidence="5">The sequence shown here is derived from an EMBL/GenBank/DDBJ whole genome shotgun (WGS) entry which is preliminary data.</text>
</comment>
<accession>A0A2H2ZPI9</accession>
<feature type="repeat" description="ANK" evidence="3">
    <location>
        <begin position="569"/>
        <end position="601"/>
    </location>
</feature>
<keyword evidence="6" id="KW-1185">Reference proteome</keyword>
<evidence type="ECO:0000259" key="4">
    <source>
        <dbReference type="Pfam" id="PF26640"/>
    </source>
</evidence>
<feature type="repeat" description="ANK" evidence="3">
    <location>
        <begin position="404"/>
        <end position="436"/>
    </location>
</feature>
<dbReference type="SUPFAM" id="SSF48403">
    <property type="entry name" value="Ankyrin repeat"/>
    <property type="match status" value="1"/>
</dbReference>
<feature type="repeat" description="ANK" evidence="3">
    <location>
        <begin position="336"/>
        <end position="368"/>
    </location>
</feature>